<evidence type="ECO:0000313" key="8">
    <source>
        <dbReference type="EMBL" id="PFH36966.1"/>
    </source>
</evidence>
<dbReference type="PANTHER" id="PTHR10048">
    <property type="entry name" value="PHOSPHATIDYLINOSITOL KINASE"/>
    <property type="match status" value="1"/>
</dbReference>
<feature type="region of interest" description="Disordered" evidence="5">
    <location>
        <begin position="2749"/>
        <end position="2785"/>
    </location>
</feature>
<dbReference type="SMART" id="SM00145">
    <property type="entry name" value="PI3Ka"/>
    <property type="match status" value="1"/>
</dbReference>
<feature type="region of interest" description="Disordered" evidence="5">
    <location>
        <begin position="2799"/>
        <end position="2850"/>
    </location>
</feature>
<comment type="caution">
    <text evidence="8">The sequence shown here is derived from an EMBL/GenBank/DDBJ whole genome shotgun (WGS) entry which is preliminary data.</text>
</comment>
<feature type="compositionally biased region" description="Low complexity" evidence="5">
    <location>
        <begin position="301"/>
        <end position="313"/>
    </location>
</feature>
<feature type="compositionally biased region" description="Low complexity" evidence="5">
    <location>
        <begin position="1715"/>
        <end position="1745"/>
    </location>
</feature>
<feature type="compositionally biased region" description="Low complexity" evidence="5">
    <location>
        <begin position="42"/>
        <end position="60"/>
    </location>
</feature>
<dbReference type="SMART" id="SM00146">
    <property type="entry name" value="PI3Kc"/>
    <property type="match status" value="1"/>
</dbReference>
<dbReference type="InterPro" id="IPR011009">
    <property type="entry name" value="Kinase-like_dom_sf"/>
</dbReference>
<dbReference type="GO" id="GO:0000407">
    <property type="term" value="C:phagophore assembly site"/>
    <property type="evidence" value="ECO:0007669"/>
    <property type="project" value="TreeGrafter"/>
</dbReference>
<feature type="compositionally biased region" description="Basic and acidic residues" evidence="5">
    <location>
        <begin position="634"/>
        <end position="667"/>
    </location>
</feature>
<reference evidence="8 9" key="1">
    <citation type="submission" date="2017-09" db="EMBL/GenBank/DDBJ databases">
        <title>Genome sequencing of Besnoitia besnoiti strain Bb-Ger1.</title>
        <authorList>
            <person name="Schares G."/>
            <person name="Venepally P."/>
            <person name="Lorenzi H.A."/>
        </authorList>
    </citation>
    <scope>NUCLEOTIDE SEQUENCE [LARGE SCALE GENOMIC DNA]</scope>
    <source>
        <strain evidence="8 9">Bb-Ger1</strain>
    </source>
</reference>
<dbReference type="InterPro" id="IPR002420">
    <property type="entry name" value="PI3K-type_C2_dom"/>
</dbReference>
<dbReference type="InterPro" id="IPR016024">
    <property type="entry name" value="ARM-type_fold"/>
</dbReference>
<dbReference type="InterPro" id="IPR042236">
    <property type="entry name" value="PI3K_accessory_sf"/>
</dbReference>
<sequence length="2911" mass="298089">MRPPPSSTAASGAPLSLGSSSSLVSDLASSFAAANPALRRAASSSSSIASAPSHAPSMPRQRPVAPDDKSVFAPGASSSSSASAAPAPASAAKQSCSSCCRAPFLYSCDLHSLLAVNVGGLLALPGEPPGRRQTRSGLRSTVPPSARSEAAGSPPSSSSFSSFSSSYSPCASRAEAASPRSRGGRADVKRVAASACEIASFYDEETCGDDSFVICVSLFVNGRRFVHPVTCRPCPLAAAAACVAHGCSPAAPPPAAAAPPPAAASPASSPALKRYLRPCLHALIGGAAGCARRPSGSPCPYRSSSARASASSPPTSPKQETGSRAEDAGGTLQAAWCPLAPPSSPSLCASCVPAASSIFFLPFHVSLRLPVRTSALPRDAFLLFAVRRDFGGRGRLEGEVEGEHGPLYAVGILPLFDNGGRLRQGRELLKLFRIVTPPSFSGLAALAQKFTMPPTSSPPSPPSSSSSALSFSSPPSALSLPFSACGDSLGGPRSAEGVESREAARARLLRDFQASVLAPALLPSAGDLHLQRRGASLRLRAGTGHPARLEASQHGDSCRAGEQSSVDASSRVEEAELASSTTARAHAERASLRHSGAFAHERLPHLSAETLLSLLLSPLAPWLAELLLQAPAAKEARPGKRSGEKGNRPHNNRERPRVHKEVREEWTRNGGDSEGLGAGEETWKTGDTDRLASCEGMPPFFVPHEEQASGSESQDGDDVFLSSFLRGLSPSAAPERAAAFAACSAEKGEIQEILAGGEDGEETTHCSLVATDVEDFLPSTLPSSSAAPRVRPSSWGVRTVDEEAQFSTPDAGARTPADSSDLDVANWGEKLCQKERELCIRRFLRRRRLQGEMCLRHLCLERELFRCAKLLDMLERGAFVSGGPTLDGCAQRRLQEEVASILVLLQDQADRLEADRAASSSACAAEHADASDTHPLIAHLQRRVTAPSAWAPPQQHSGGASSAKAPHTGTLDAFLASLASRAEPAGDGRECEAKLALLSRIAHAEAVAAAAVGAAGYLYVELPFYSLPILHAEPRVVVPSPYLPVSQAARLQQQLQTQVTQQTQKHAAKVFAFTPDPREARGGEGARAALPASAFSPATAPAEAAASGAGTTALGAAAPSSAASALAGYAGGREESGGGGAEGVFGAASTGRANASGQPGGAWGGAEGSLVVEPPLAPAVVAKALQQQFQKASGASPSLQGRQASSSFSPPPAGPNAPAEVSPLPPQQGVGEGDGGGADVRERGDLSAMQRPEAPPAPPHSKESCASALADSQRDVHGGETTGDLSSQQLAARIRDSAAAANWMSASWGVAPAFSTRFASSLSPPSGAASPVLGASPVESLPPRIAAAAPPTGAEGVAADGGGSPAAHGGAESSSKAPGAKARAQDDFGPWRAPEDEAFADLSVGEALARLRAGLAGGRRPPQGVSPAPAPTTPVREETFAAIGKGEEAGRSRAAAPERPWLLLDFAWGSPHPSGLLGQPAVLQALGEGPSAVAALRPHGAALALLDALLRSPSRPLLPSEKMLLWKYRQTAVRQPGGLAKLLDIVDFPAASASSARVPWALASRGAPLEDCSVSLSSPRAGAALAASPQPLTPAEVAEEILDLAEDWPLADSFFFSAAAPAAPPRTAAFLSDYLAELEVVAESLEIIACSWGKGSWGSVARGGLVVRAAAVRALEKIRDDVLELFLMQLVQGMRLEQLPFDALLLPPVSPPEAAAPTSAPSAAAGGSVSSRSLGLRRSARALAGRSRRSGDPRGSRGSSASFSAAPLTNFLIRRCMKSAALAVTLFWCLQCEKEDADNGHVFVRVEQRFFDALHKKAFKTPKADVAAAKAAAAASSGPARVETATQRRGGGDADDAGTGVRGERLAAGTAAADTRPAATETRSPGGRQEEPQRREGSAKLEEERPRCAEPERERRAPAAGKPARRVASQSAALAAEILGLLELQVKLRNQLMALNGQIRDKRERAERKTERLRELLTATPLCPSLISFSPSALAGSLASAGASGSAPGGPAAAAASGAGQESPAGLARFSSSFSAVSASFSASASTSLSLERMEDEELQAEALSKSRRPDGDAAHAPEDLLDAAARFPLSAAPAALSAPAAAAASEATPPSAAETASEKRVKSSSSLSASSSSSFSSSSSPTSSSCLSSATASSLALLSAPAPASRLPGVPLPLDVRLRLVGVDVGECWVVRSSLYPLVLSCFVFSLSAPARPRRSAGGAADRSRSRRSAKSAPDEPAVAAGAGRRAEGGALREHGLSQPAGLKAGCGATSEGGAQGAEGEWTAQMPVEAQPAEGRCREAGVMGGDEEGADGVLVTGPPTWARQRLSDEAQSADTLLEAARDEEDAFAAGARDRAASRTRGESSFSVIQSRHLEPARAGLRSPPGPAADGPAGEPSPGEQRTDAGGGSGDARENELAKEETFSALGAAQPRSATCRGIVKKKLFLYKVGDDLRQDMLVLGMLRIVDGLLKQYGLDLKFTPYRVVALSTEDGLIEFLHGAESLSSIKKKYRTLINYFIHLHPDPDSPYGFSEKVWHNFIRSCAGSSLVTFLLGIGDRHLDNILVSLDGRLSHIDFGFILGEDPKPFPPPMKICSEMLEVMGGIGGKGYTLFVAQCCQAYKILRRHAKLLCVILDLMVDSGIKDIKKNLVYTTEVSTPSTSPAATPGGATASPGAQQASGVSSPSPQGSGGVGGDVRPGVAAGFPVRPAGPVGASGVGSGGTPVSGTGSAGGATGFPTAVGGGGDSMGGARAGGAGGSGARLLRAATGDGSPQASHGSSTATSSSASYFPSPALLRGLGGASGGPVAFDQMPPSGASQSQGLGADGAAPDLRGAGVSAGPAENPAGAAGAGGVRGARRRVICVAVAKVKEKLRLDLDDADAERYLVGVINSSARALFPAVVDKLHEWALYWR</sequence>
<feature type="region of interest" description="Disordered" evidence="5">
    <location>
        <begin position="1192"/>
        <end position="1288"/>
    </location>
</feature>
<dbReference type="EMBL" id="NWUJ01000002">
    <property type="protein sequence ID" value="PFH36966.1"/>
    <property type="molecule type" value="Genomic_DNA"/>
</dbReference>
<feature type="compositionally biased region" description="Basic and acidic residues" evidence="5">
    <location>
        <begin position="1888"/>
        <end position="1917"/>
    </location>
</feature>
<proteinExistence type="inferred from homology"/>
<feature type="compositionally biased region" description="Low complexity" evidence="5">
    <location>
        <begin position="143"/>
        <end position="164"/>
    </location>
</feature>
<feature type="region of interest" description="Disordered" evidence="5">
    <location>
        <begin position="2108"/>
        <end position="2144"/>
    </location>
</feature>
<dbReference type="GO" id="GO:0005768">
    <property type="term" value="C:endosome"/>
    <property type="evidence" value="ECO:0007669"/>
    <property type="project" value="TreeGrafter"/>
</dbReference>
<protein>
    <submittedName>
        <fullName evidence="8">Uncharacterized protein</fullName>
    </submittedName>
</protein>
<feature type="compositionally biased region" description="Basic and acidic residues" evidence="5">
    <location>
        <begin position="547"/>
        <end position="559"/>
    </location>
</feature>
<evidence type="ECO:0000313" key="9">
    <source>
        <dbReference type="Proteomes" id="UP000224006"/>
    </source>
</evidence>
<feature type="region of interest" description="Disordered" evidence="5">
    <location>
        <begin position="1"/>
        <end position="21"/>
    </location>
</feature>
<feature type="compositionally biased region" description="Low complexity" evidence="5">
    <location>
        <begin position="2696"/>
        <end position="2706"/>
    </location>
</feature>
<feature type="region of interest" description="Disordered" evidence="5">
    <location>
        <begin position="1343"/>
        <end position="1393"/>
    </location>
</feature>
<dbReference type="Gene3D" id="3.30.1010.10">
    <property type="entry name" value="Phosphatidylinositol 3-kinase Catalytic Subunit, Chain A, domain 4"/>
    <property type="match status" value="1"/>
</dbReference>
<feature type="compositionally biased region" description="Low complexity" evidence="5">
    <location>
        <begin position="1866"/>
        <end position="1883"/>
    </location>
</feature>
<feature type="domain" description="PI3K/PI4K catalytic" evidence="6">
    <location>
        <begin position="2418"/>
        <end position="2703"/>
    </location>
</feature>
<dbReference type="Pfam" id="PF00454">
    <property type="entry name" value="PI3_PI4_kinase"/>
    <property type="match status" value="1"/>
</dbReference>
<feature type="region of interest" description="Disordered" evidence="5">
    <location>
        <begin position="2213"/>
        <end position="2280"/>
    </location>
</feature>
<feature type="compositionally biased region" description="Low complexity" evidence="5">
    <location>
        <begin position="2124"/>
        <end position="2144"/>
    </location>
</feature>
<feature type="region of interest" description="Disordered" evidence="5">
    <location>
        <begin position="1998"/>
        <end position="2019"/>
    </location>
</feature>
<keyword evidence="9" id="KW-1185">Reference proteome</keyword>
<evidence type="ECO:0000259" key="6">
    <source>
        <dbReference type="PROSITE" id="PS50290"/>
    </source>
</evidence>
<feature type="region of interest" description="Disordered" evidence="5">
    <location>
        <begin position="451"/>
        <end position="470"/>
    </location>
</feature>
<dbReference type="VEuPathDB" id="ToxoDB:BESB_034240"/>
<gene>
    <name evidence="8" type="ORF">BESB_034240</name>
</gene>
<feature type="compositionally biased region" description="Polar residues" evidence="5">
    <location>
        <begin position="1192"/>
        <end position="1203"/>
    </location>
</feature>
<dbReference type="InterPro" id="IPR036940">
    <property type="entry name" value="PI3/4_kinase_cat_sf"/>
</dbReference>
<feature type="region of interest" description="Disordered" evidence="5">
    <location>
        <begin position="547"/>
        <end position="588"/>
    </location>
</feature>
<keyword evidence="1" id="KW-0808">Transferase</keyword>
<evidence type="ECO:0000256" key="4">
    <source>
        <dbReference type="SAM" id="Coils"/>
    </source>
</evidence>
<name>A0A2A9MLP3_BESBE</name>
<dbReference type="GO" id="GO:0006897">
    <property type="term" value="P:endocytosis"/>
    <property type="evidence" value="ECO:0007669"/>
    <property type="project" value="TreeGrafter"/>
</dbReference>
<dbReference type="Proteomes" id="UP000224006">
    <property type="component" value="Chromosome II"/>
</dbReference>
<evidence type="ECO:0000256" key="2">
    <source>
        <dbReference type="ARBA" id="ARBA00022777"/>
    </source>
</evidence>
<dbReference type="STRING" id="94643.A0A2A9MLP3"/>
<dbReference type="InterPro" id="IPR000403">
    <property type="entry name" value="PI3/4_kinase_cat_dom"/>
</dbReference>
<feature type="region of interest" description="Disordered" evidence="5">
    <location>
        <begin position="2653"/>
        <end position="2706"/>
    </location>
</feature>
<dbReference type="GO" id="GO:0016303">
    <property type="term" value="F:1-phosphatidylinositol-3-kinase activity"/>
    <property type="evidence" value="ECO:0007669"/>
    <property type="project" value="TreeGrafter"/>
</dbReference>
<keyword evidence="4" id="KW-0175">Coiled coil</keyword>
<dbReference type="GO" id="GO:0048015">
    <property type="term" value="P:phosphatidylinositol-mediated signaling"/>
    <property type="evidence" value="ECO:0007669"/>
    <property type="project" value="TreeGrafter"/>
</dbReference>
<dbReference type="GO" id="GO:0034272">
    <property type="term" value="C:phosphatidylinositol 3-kinase complex, class III, type II"/>
    <property type="evidence" value="ECO:0007669"/>
    <property type="project" value="TreeGrafter"/>
</dbReference>
<evidence type="ECO:0000259" key="7">
    <source>
        <dbReference type="PROSITE" id="PS51547"/>
    </source>
</evidence>
<dbReference type="GO" id="GO:0034271">
    <property type="term" value="C:phosphatidylinositol 3-kinase complex, class III, type I"/>
    <property type="evidence" value="ECO:0007669"/>
    <property type="project" value="TreeGrafter"/>
</dbReference>
<feature type="compositionally biased region" description="Low complexity" evidence="5">
    <location>
        <begin position="73"/>
        <end position="87"/>
    </location>
</feature>
<feature type="region of interest" description="Disordered" evidence="5">
    <location>
        <begin position="2348"/>
        <end position="2416"/>
    </location>
</feature>
<dbReference type="OrthoDB" id="333371at2759"/>
<dbReference type="PROSITE" id="PS00916">
    <property type="entry name" value="PI3_4_KINASE_2"/>
    <property type="match status" value="1"/>
</dbReference>
<dbReference type="Gene3D" id="1.25.40.70">
    <property type="entry name" value="Phosphatidylinositol 3-kinase, accessory domain (PIK)"/>
    <property type="match status" value="1"/>
</dbReference>
<dbReference type="Gene3D" id="1.10.1070.11">
    <property type="entry name" value="Phosphatidylinositol 3-/4-kinase, catalytic domain"/>
    <property type="match status" value="1"/>
</dbReference>
<feature type="region of interest" description="Disordered" evidence="5">
    <location>
        <begin position="633"/>
        <end position="684"/>
    </location>
</feature>
<dbReference type="PROSITE" id="PS50290">
    <property type="entry name" value="PI3_4_KINASE_3"/>
    <property type="match status" value="1"/>
</dbReference>
<dbReference type="GeneID" id="40308405"/>
<keyword evidence="2" id="KW-0418">Kinase</keyword>
<evidence type="ECO:0000256" key="1">
    <source>
        <dbReference type="ARBA" id="ARBA00022679"/>
    </source>
</evidence>
<feature type="coiled-coil region" evidence="4">
    <location>
        <begin position="1945"/>
        <end position="1979"/>
    </location>
</feature>
<dbReference type="SUPFAM" id="SSF56112">
    <property type="entry name" value="Protein kinase-like (PK-like)"/>
    <property type="match status" value="1"/>
</dbReference>
<feature type="region of interest" description="Disordered" evidence="5">
    <location>
        <begin position="125"/>
        <end position="164"/>
    </location>
</feature>
<dbReference type="KEGG" id="bbes:BESB_034240"/>
<evidence type="ECO:0000256" key="3">
    <source>
        <dbReference type="PROSITE-ProRule" id="PRU00880"/>
    </source>
</evidence>
<dbReference type="InterPro" id="IPR018936">
    <property type="entry name" value="PI3/4_kinase_CS"/>
</dbReference>
<feature type="region of interest" description="Disordered" evidence="5">
    <location>
        <begin position="301"/>
        <end position="327"/>
    </location>
</feature>
<organism evidence="8 9">
    <name type="scientific">Besnoitia besnoiti</name>
    <name type="common">Apicomplexan protozoan</name>
    <dbReference type="NCBI Taxonomy" id="94643"/>
    <lineage>
        <taxon>Eukaryota</taxon>
        <taxon>Sar</taxon>
        <taxon>Alveolata</taxon>
        <taxon>Apicomplexa</taxon>
        <taxon>Conoidasida</taxon>
        <taxon>Coccidia</taxon>
        <taxon>Eucoccidiorida</taxon>
        <taxon>Eimeriorina</taxon>
        <taxon>Sarcocystidae</taxon>
        <taxon>Besnoitia</taxon>
    </lineage>
</organism>
<dbReference type="GO" id="GO:0005777">
    <property type="term" value="C:peroxisome"/>
    <property type="evidence" value="ECO:0007669"/>
    <property type="project" value="TreeGrafter"/>
</dbReference>
<feature type="domain" description="C2 PI3K-type" evidence="7">
    <location>
        <begin position="297"/>
        <end position="481"/>
    </location>
</feature>
<feature type="compositionally biased region" description="Gly residues" evidence="5">
    <location>
        <begin position="2749"/>
        <end position="2758"/>
    </location>
</feature>
<feature type="compositionally biased region" description="Low complexity" evidence="5">
    <location>
        <begin position="7"/>
        <end position="21"/>
    </location>
</feature>
<accession>A0A2A9MLP3</accession>
<dbReference type="InterPro" id="IPR001263">
    <property type="entry name" value="PI3K_accessory_dom"/>
</dbReference>
<comment type="similarity">
    <text evidence="3">Belongs to the PI3/PI4-kinase family.</text>
</comment>
<feature type="region of interest" description="Disordered" evidence="5">
    <location>
        <begin position="42"/>
        <end position="87"/>
    </location>
</feature>
<dbReference type="SUPFAM" id="SSF48371">
    <property type="entry name" value="ARM repeat"/>
    <property type="match status" value="1"/>
</dbReference>
<dbReference type="Pfam" id="PF00613">
    <property type="entry name" value="PI3Ka"/>
    <property type="match status" value="1"/>
</dbReference>
<dbReference type="InterPro" id="IPR015433">
    <property type="entry name" value="PI3/4_kinase"/>
</dbReference>
<feature type="region of interest" description="Disordered" evidence="5">
    <location>
        <begin position="1415"/>
        <end position="1434"/>
    </location>
</feature>
<feature type="region of interest" description="Disordered" evidence="5">
    <location>
        <begin position="2047"/>
        <end position="2076"/>
    </location>
</feature>
<feature type="compositionally biased region" description="Low complexity" evidence="5">
    <location>
        <begin position="2213"/>
        <end position="2222"/>
    </location>
</feature>
<feature type="compositionally biased region" description="Basic and acidic residues" evidence="5">
    <location>
        <begin position="2246"/>
        <end position="2257"/>
    </location>
</feature>
<dbReference type="PANTHER" id="PTHR10048:SF7">
    <property type="entry name" value="PHOSPHATIDYLINOSITOL 3-KINASE CATALYTIC SUBUNIT TYPE 3"/>
    <property type="match status" value="1"/>
</dbReference>
<feature type="compositionally biased region" description="Low complexity" evidence="5">
    <location>
        <begin position="2656"/>
        <end position="2686"/>
    </location>
</feature>
<dbReference type="PROSITE" id="PS51547">
    <property type="entry name" value="C2_PI3K"/>
    <property type="match status" value="1"/>
</dbReference>
<feature type="region of interest" description="Disordered" evidence="5">
    <location>
        <begin position="1715"/>
        <end position="1762"/>
    </location>
</feature>
<feature type="region of interest" description="Disordered" evidence="5">
    <location>
        <begin position="1832"/>
        <end position="1925"/>
    </location>
</feature>
<feature type="compositionally biased region" description="Basic and acidic residues" evidence="5">
    <location>
        <begin position="2352"/>
        <end position="2362"/>
    </location>
</feature>
<evidence type="ECO:0000256" key="5">
    <source>
        <dbReference type="SAM" id="MobiDB-lite"/>
    </source>
</evidence>
<feature type="compositionally biased region" description="Low complexity" evidence="5">
    <location>
        <begin position="2388"/>
        <end position="2400"/>
    </location>
</feature>
<dbReference type="RefSeq" id="XP_029220975.1">
    <property type="nucleotide sequence ID" value="XM_029362010.1"/>
</dbReference>
<dbReference type="GO" id="GO:0000045">
    <property type="term" value="P:autophagosome assembly"/>
    <property type="evidence" value="ECO:0007669"/>
    <property type="project" value="TreeGrafter"/>
</dbReference>